<feature type="compositionally biased region" description="Low complexity" evidence="1">
    <location>
        <begin position="209"/>
        <end position="219"/>
    </location>
</feature>
<proteinExistence type="predicted"/>
<dbReference type="InterPro" id="IPR015943">
    <property type="entry name" value="WD40/YVTN_repeat-like_dom_sf"/>
</dbReference>
<dbReference type="SUPFAM" id="SSF50978">
    <property type="entry name" value="WD40 repeat-like"/>
    <property type="match status" value="1"/>
</dbReference>
<feature type="region of interest" description="Disordered" evidence="1">
    <location>
        <begin position="428"/>
        <end position="447"/>
    </location>
</feature>
<dbReference type="Proteomes" id="UP001497392">
    <property type="component" value="Unassembled WGS sequence"/>
</dbReference>
<protein>
    <submittedName>
        <fullName evidence="2">G1424 protein</fullName>
    </submittedName>
</protein>
<sequence>MTELNLRAGGDDFQCVYSSSVSYDAVKWSEDNLLAISTESGVSILSPCDLAGSRQYAIPSEQSEEQTCAGHGPPDDLHARLVELRGPKKQRYCLLPGACTRCIDWSPQGCSGSNTCLLAAIDEGVTPRVCIYAPPVGFKGQWTVAADLSARLLEYCEASGWREAVASKPERETAEDGQSTRLRGGAPKRRRQAAQAAHSKRGSTETPRAGAAEGSGSADANEDSGRKRKHGDSAKAKPSKRAKAAEQAQDPRPARETPDRTQPEGAGQDGSAVLSPVDEEDTRPLEDLPEGFDASKELPGADASSKQSITDTFPLVFVLRWLTLRDELPEDEWETYGKGQHLRGADAVFADQVLDELYLSFGEQVSAAGLTKKDVLREGKRMIRQLAVQTGTSLKVPQSTIQQYGLRPVYERLIELLARQFPSSRAIAPLPPVEGAPEATPKRRKQSALQDEYQATLSAEVFQQRLFITSALQVAWSPAWKDGSARYVLVAVSTKAGRVWLWRYQLPLEYSVAADSSQIIESFVLVGSFVAQASWVTALSWASCGDLLVLATGCAEGSVRLHAASAAALGALPDAMADPLAGLADRVMRLVRVIAAPDLRQVTCMELRAETSSRGEFCLHLAIGKSAGSIIAWSSPRFSSLPVLEGKAGCGALCSVQQGSSTVVGVAWAMPPTQARDTAAVLTASAQDGSLSSWKWDGQQLQPCGPPKEPAGSQASHYTTAKGKPCRAFGLASSGNGLYVAVARETPYAKQLNLTGGHMFKKVWQGSVQLLQLVGAGSPLGGRALPDLDLLQIANCGVPFPASMLWDIAAAVAAEEQQAVAGDRGSAMPAFEERLEGLERSSGCQEPSTTDSSRAGGAQHALQLCNALRRLVLKRLPSPDEEPALQMEERIASVEYTLLKQHVKMRLQDGAPAAMTSWADAHPELPLSTSRGAGGAGLQQFKDALVEATSLAHDFAGVVVRVPRCPVTFQQCKSGTAWHCVLCDRNFMRGPEVEGPLSCLFCGIALSRRLPHALLQLPALC</sequence>
<dbReference type="PANTHER" id="PTHR15496">
    <property type="entry name" value="GENERAL TRANSCRIPTION FACTOR 3C POLYPEPTIDE 4 FAMILY"/>
    <property type="match status" value="1"/>
</dbReference>
<dbReference type="InterPro" id="IPR036322">
    <property type="entry name" value="WD40_repeat_dom_sf"/>
</dbReference>
<feature type="region of interest" description="Disordered" evidence="1">
    <location>
        <begin position="164"/>
        <end position="306"/>
    </location>
</feature>
<comment type="caution">
    <text evidence="2">The sequence shown here is derived from an EMBL/GenBank/DDBJ whole genome shotgun (WGS) entry which is preliminary data.</text>
</comment>
<dbReference type="PANTHER" id="PTHR15496:SF2">
    <property type="entry name" value="GENERAL TRANSCRIPTION FACTOR 3C POLYPEPTIDE 4"/>
    <property type="match status" value="1"/>
</dbReference>
<evidence type="ECO:0000313" key="2">
    <source>
        <dbReference type="EMBL" id="CAL5219567.1"/>
    </source>
</evidence>
<evidence type="ECO:0000256" key="1">
    <source>
        <dbReference type="SAM" id="MobiDB-lite"/>
    </source>
</evidence>
<keyword evidence="3" id="KW-1185">Reference proteome</keyword>
<dbReference type="InterPro" id="IPR044230">
    <property type="entry name" value="GTF3C4"/>
</dbReference>
<dbReference type="Gene3D" id="2.130.10.10">
    <property type="entry name" value="YVTN repeat-like/Quinoprotein amine dehydrogenase"/>
    <property type="match status" value="1"/>
</dbReference>
<evidence type="ECO:0000313" key="3">
    <source>
        <dbReference type="Proteomes" id="UP001497392"/>
    </source>
</evidence>
<feature type="compositionally biased region" description="Basic and acidic residues" evidence="1">
    <location>
        <begin position="252"/>
        <end position="262"/>
    </location>
</feature>
<reference evidence="2 3" key="1">
    <citation type="submission" date="2024-06" db="EMBL/GenBank/DDBJ databases">
        <authorList>
            <person name="Kraege A."/>
            <person name="Thomma B."/>
        </authorList>
    </citation>
    <scope>NUCLEOTIDE SEQUENCE [LARGE SCALE GENOMIC DNA]</scope>
</reference>
<organism evidence="2 3">
    <name type="scientific">Coccomyxa viridis</name>
    <dbReference type="NCBI Taxonomy" id="1274662"/>
    <lineage>
        <taxon>Eukaryota</taxon>
        <taxon>Viridiplantae</taxon>
        <taxon>Chlorophyta</taxon>
        <taxon>core chlorophytes</taxon>
        <taxon>Trebouxiophyceae</taxon>
        <taxon>Trebouxiophyceae incertae sedis</taxon>
        <taxon>Coccomyxaceae</taxon>
        <taxon>Coccomyxa</taxon>
    </lineage>
</organism>
<dbReference type="EMBL" id="CAXHTA020000002">
    <property type="protein sequence ID" value="CAL5219567.1"/>
    <property type="molecule type" value="Genomic_DNA"/>
</dbReference>
<name>A0ABP1FPU3_9CHLO</name>
<gene>
    <name evidence="2" type="primary">g1424</name>
    <name evidence="2" type="ORF">VP750_LOCUS1226</name>
</gene>
<accession>A0ABP1FPU3</accession>